<gene>
    <name evidence="2" type="ORF">F1599_17110</name>
</gene>
<comment type="similarity">
    <text evidence="1">Belongs to the UPF0065 (bug) family.</text>
</comment>
<dbReference type="Gene3D" id="3.40.190.150">
    <property type="entry name" value="Bordetella uptake gene, domain 1"/>
    <property type="match status" value="1"/>
</dbReference>
<evidence type="ECO:0000256" key="1">
    <source>
        <dbReference type="ARBA" id="ARBA00006987"/>
    </source>
</evidence>
<dbReference type="InterPro" id="IPR042100">
    <property type="entry name" value="Bug_dom1"/>
</dbReference>
<dbReference type="PANTHER" id="PTHR42928:SF5">
    <property type="entry name" value="BLR1237 PROTEIN"/>
    <property type="match status" value="1"/>
</dbReference>
<dbReference type="Gene3D" id="3.40.190.10">
    <property type="entry name" value="Periplasmic binding protein-like II"/>
    <property type="match status" value="1"/>
</dbReference>
<name>A0A5M8AAQ6_9BURK</name>
<protein>
    <submittedName>
        <fullName evidence="2">Tripartite tricarboxylate transporter substrate binding protein</fullName>
    </submittedName>
</protein>
<dbReference type="InterPro" id="IPR005064">
    <property type="entry name" value="BUG"/>
</dbReference>
<dbReference type="EMBL" id="VWRN01000045">
    <property type="protein sequence ID" value="KAA6120878.1"/>
    <property type="molecule type" value="Genomic_DNA"/>
</dbReference>
<dbReference type="InterPro" id="IPR006311">
    <property type="entry name" value="TAT_signal"/>
</dbReference>
<dbReference type="AlphaFoldDB" id="A0A5M8AAQ6"/>
<dbReference type="CDD" id="cd13578">
    <property type="entry name" value="PBP2_Bug27"/>
    <property type="match status" value="1"/>
</dbReference>
<comment type="caution">
    <text evidence="2">The sequence shown here is derived from an EMBL/GenBank/DDBJ whole genome shotgun (WGS) entry which is preliminary data.</text>
</comment>
<accession>A0A5M8AAQ6</accession>
<dbReference type="PROSITE" id="PS51318">
    <property type="entry name" value="TAT"/>
    <property type="match status" value="1"/>
</dbReference>
<dbReference type="Proteomes" id="UP000324324">
    <property type="component" value="Unassembled WGS sequence"/>
</dbReference>
<reference evidence="2 3" key="1">
    <citation type="submission" date="2019-09" db="EMBL/GenBank/DDBJ databases">
        <title>Isolation of a novel species in the genus Cupriavidus from patients with sepsis using whole genome sequencing.</title>
        <authorList>
            <person name="Kweon O.J."/>
            <person name="Lee M.-K."/>
        </authorList>
    </citation>
    <scope>NUCLEOTIDE SEQUENCE [LARGE SCALE GENOMIC DNA]</scope>
    <source>
        <strain evidence="2 3">MKL-01</strain>
    </source>
</reference>
<proteinExistence type="inferred from homology"/>
<sequence length="339" mass="35198">MTPITPMTPRIRHLPRRTVLGIALAGLATAMLGLPKPASAADYPTKPIRFIVPYAAGGTTDLVARTVGQRVAEKLGQPVVIENRPGAGGNIGMEAVAKAAPDGYTIGFGAISTNALNPHIYKAMPFDPRRDFTAVSLLGTSTIVLEVGNQLPVKTVAELVAWAKRNPGLTYATAGTGTSMHLAGAMFAQMTGTSLTHVPYKGSSPAINDMLGGHIPVMFDNLPASLPHIQAGKLRALAVAGSTRSPALPNVPTLAEAGLAGYSVEPWFGVYGPAGMPADIVQKLNAAFVEALGSAPVRDKLVQAGFNPKSSSAAELQALTQAEYEKFGKVARSANITVD</sequence>
<evidence type="ECO:0000313" key="3">
    <source>
        <dbReference type="Proteomes" id="UP000324324"/>
    </source>
</evidence>
<dbReference type="PIRSF" id="PIRSF017082">
    <property type="entry name" value="YflP"/>
    <property type="match status" value="1"/>
</dbReference>
<dbReference type="SUPFAM" id="SSF53850">
    <property type="entry name" value="Periplasmic binding protein-like II"/>
    <property type="match status" value="1"/>
</dbReference>
<organism evidence="2 3">
    <name type="scientific">Cupriavidus cauae</name>
    <dbReference type="NCBI Taxonomy" id="2608999"/>
    <lineage>
        <taxon>Bacteria</taxon>
        <taxon>Pseudomonadati</taxon>
        <taxon>Pseudomonadota</taxon>
        <taxon>Betaproteobacteria</taxon>
        <taxon>Burkholderiales</taxon>
        <taxon>Burkholderiaceae</taxon>
        <taxon>Cupriavidus</taxon>
    </lineage>
</organism>
<evidence type="ECO:0000313" key="2">
    <source>
        <dbReference type="EMBL" id="KAA6120878.1"/>
    </source>
</evidence>
<dbReference type="PANTHER" id="PTHR42928">
    <property type="entry name" value="TRICARBOXYLATE-BINDING PROTEIN"/>
    <property type="match status" value="1"/>
</dbReference>
<keyword evidence="3" id="KW-1185">Reference proteome</keyword>
<dbReference type="Pfam" id="PF03401">
    <property type="entry name" value="TctC"/>
    <property type="match status" value="1"/>
</dbReference>